<dbReference type="GO" id="GO:0005739">
    <property type="term" value="C:mitochondrion"/>
    <property type="evidence" value="ECO:0007669"/>
    <property type="project" value="TreeGrafter"/>
</dbReference>
<organism evidence="10 11">
    <name type="scientific">Botrytis galanthina</name>
    <dbReference type="NCBI Taxonomy" id="278940"/>
    <lineage>
        <taxon>Eukaryota</taxon>
        <taxon>Fungi</taxon>
        <taxon>Dikarya</taxon>
        <taxon>Ascomycota</taxon>
        <taxon>Pezizomycotina</taxon>
        <taxon>Leotiomycetes</taxon>
        <taxon>Helotiales</taxon>
        <taxon>Sclerotiniaceae</taxon>
        <taxon>Botrytis</taxon>
    </lineage>
</organism>
<dbReference type="GO" id="GO:0042744">
    <property type="term" value="P:hydrogen peroxide catabolic process"/>
    <property type="evidence" value="ECO:0007669"/>
    <property type="project" value="TreeGrafter"/>
</dbReference>
<dbReference type="GO" id="GO:0008379">
    <property type="term" value="F:thioredoxin peroxidase activity"/>
    <property type="evidence" value="ECO:0007669"/>
    <property type="project" value="InterPro"/>
</dbReference>
<keyword evidence="3 7" id="KW-0049">Antioxidant</keyword>
<dbReference type="Proteomes" id="UP000308671">
    <property type="component" value="Unassembled WGS sequence"/>
</dbReference>
<comment type="caution">
    <text evidence="10">The sequence shown here is derived from an EMBL/GenBank/DDBJ whole genome shotgun (WGS) entry which is preliminary data.</text>
</comment>
<dbReference type="InterPro" id="IPR037944">
    <property type="entry name" value="PRX5-like"/>
</dbReference>
<evidence type="ECO:0000256" key="5">
    <source>
        <dbReference type="ARBA" id="ARBA00023284"/>
    </source>
</evidence>
<evidence type="ECO:0000256" key="2">
    <source>
        <dbReference type="ARBA" id="ARBA00022559"/>
    </source>
</evidence>
<accession>A0A4S8QWS5</accession>
<dbReference type="GO" id="GO:0034599">
    <property type="term" value="P:cellular response to oxidative stress"/>
    <property type="evidence" value="ECO:0007669"/>
    <property type="project" value="InterPro"/>
</dbReference>
<evidence type="ECO:0000256" key="8">
    <source>
        <dbReference type="SAM" id="MobiDB-lite"/>
    </source>
</evidence>
<gene>
    <name evidence="10" type="ORF">BGAL_0196g00080</name>
</gene>
<evidence type="ECO:0000256" key="4">
    <source>
        <dbReference type="ARBA" id="ARBA00023002"/>
    </source>
</evidence>
<evidence type="ECO:0000256" key="6">
    <source>
        <dbReference type="PIRSR" id="PIRSR637944-1"/>
    </source>
</evidence>
<dbReference type="PANTHER" id="PTHR10430">
    <property type="entry name" value="PEROXIREDOXIN"/>
    <property type="match status" value="1"/>
</dbReference>
<proteinExistence type="inferred from homology"/>
<evidence type="ECO:0000313" key="10">
    <source>
        <dbReference type="EMBL" id="THV49410.1"/>
    </source>
</evidence>
<feature type="domain" description="Redoxin" evidence="9">
    <location>
        <begin position="28"/>
        <end position="193"/>
    </location>
</feature>
<keyword evidence="11" id="KW-1185">Reference proteome</keyword>
<keyword evidence="4 7" id="KW-0560">Oxidoreductase</keyword>
<dbReference type="OrthoDB" id="1882547at2759"/>
<dbReference type="FunFam" id="3.40.30.10:FF:000159">
    <property type="entry name" value="Peroxiredoxin"/>
    <property type="match status" value="1"/>
</dbReference>
<evidence type="ECO:0000256" key="3">
    <source>
        <dbReference type="ARBA" id="ARBA00022862"/>
    </source>
</evidence>
<feature type="active site" description="Cysteine sulfenic acid (-SOH) intermediate" evidence="6">
    <location>
        <position position="85"/>
    </location>
</feature>
<dbReference type="GO" id="GO:0005829">
    <property type="term" value="C:cytosol"/>
    <property type="evidence" value="ECO:0007669"/>
    <property type="project" value="TreeGrafter"/>
</dbReference>
<dbReference type="InterPro" id="IPR036249">
    <property type="entry name" value="Thioredoxin-like_sf"/>
</dbReference>
<dbReference type="EMBL" id="PQXL01000196">
    <property type="protein sequence ID" value="THV49410.1"/>
    <property type="molecule type" value="Genomic_DNA"/>
</dbReference>
<dbReference type="CDD" id="cd03013">
    <property type="entry name" value="PRX5_like"/>
    <property type="match status" value="1"/>
</dbReference>
<evidence type="ECO:0000313" key="11">
    <source>
        <dbReference type="Proteomes" id="UP000308671"/>
    </source>
</evidence>
<dbReference type="GO" id="GO:0045454">
    <property type="term" value="P:cell redox homeostasis"/>
    <property type="evidence" value="ECO:0007669"/>
    <property type="project" value="TreeGrafter"/>
</dbReference>
<dbReference type="InterPro" id="IPR013740">
    <property type="entry name" value="Redoxin"/>
</dbReference>
<keyword evidence="5 7" id="KW-0676">Redox-active center</keyword>
<dbReference type="PANTHER" id="PTHR10430:SF39">
    <property type="entry name" value="PEROXISOMAL MEMBRANE ASSOCIATED PROTEIN 20"/>
    <property type="match status" value="1"/>
</dbReference>
<dbReference type="Pfam" id="PF08534">
    <property type="entry name" value="Redoxin"/>
    <property type="match status" value="1"/>
</dbReference>
<protein>
    <recommendedName>
        <fullName evidence="9">Redoxin domain-containing protein</fullName>
    </recommendedName>
</protein>
<name>A0A4S8QWS5_9HELO</name>
<dbReference type="AlphaFoldDB" id="A0A4S8QWS5"/>
<comment type="similarity">
    <text evidence="1 7">Belongs to the peroxiredoxin family. Prx5 subfamily.</text>
</comment>
<dbReference type="GO" id="GO:0005777">
    <property type="term" value="C:peroxisome"/>
    <property type="evidence" value="ECO:0007669"/>
    <property type="project" value="TreeGrafter"/>
</dbReference>
<feature type="region of interest" description="Disordered" evidence="8">
    <location>
        <begin position="71"/>
        <end position="90"/>
    </location>
</feature>
<evidence type="ECO:0000256" key="1">
    <source>
        <dbReference type="ARBA" id="ARBA00010505"/>
    </source>
</evidence>
<sequence length="194" mass="20765">MATRFAVRRLATPQTFRTFSTTRPAFIKVGDKIPNLDTLVENSPANKVNLSELTTGKALIIGVPAAFKETKKDGQRTHIEPGPSCSNSHIPGYINHPKLKEAGDVFVVAVNDPFVTKAWGSTLDPTGESGIRFLGDPTASFTSALDLTFDGTAIFGGPRSKRYALQIEDGKVKALHVEPDNTGLDVSAAEKVLG</sequence>
<dbReference type="Gene3D" id="3.40.30.10">
    <property type="entry name" value="Glutaredoxin"/>
    <property type="match status" value="1"/>
</dbReference>
<evidence type="ECO:0000259" key="9">
    <source>
        <dbReference type="Pfam" id="PF08534"/>
    </source>
</evidence>
<reference evidence="10 11" key="1">
    <citation type="submission" date="2017-12" db="EMBL/GenBank/DDBJ databases">
        <title>Comparative genomics of Botrytis spp.</title>
        <authorList>
            <person name="Valero-Jimenez C.A."/>
            <person name="Tapia P."/>
            <person name="Veloso J."/>
            <person name="Silva-Moreno E."/>
            <person name="Staats M."/>
            <person name="Valdes J.H."/>
            <person name="Van Kan J.A.L."/>
        </authorList>
    </citation>
    <scope>NUCLEOTIDE SEQUENCE [LARGE SCALE GENOMIC DNA]</scope>
    <source>
        <strain evidence="10 11">MUCL435</strain>
    </source>
</reference>
<evidence type="ECO:0000256" key="7">
    <source>
        <dbReference type="RuleBase" id="RU366011"/>
    </source>
</evidence>
<comment type="function">
    <text evidence="7">Thiol-specific peroxidase that catalyzes the reduction of hydrogen peroxide and organic hydroperoxides to water and alcohols, respectively. Plays a role in cell protection against oxidative stress by detoxifying peroxides.</text>
</comment>
<keyword evidence="2 7" id="KW-0575">Peroxidase</keyword>
<dbReference type="SUPFAM" id="SSF52833">
    <property type="entry name" value="Thioredoxin-like"/>
    <property type="match status" value="1"/>
</dbReference>